<gene>
    <name evidence="2" type="ORF">SDJN03_02295</name>
</gene>
<dbReference type="AlphaFoldDB" id="A0AAV6P292"/>
<organism evidence="2 3">
    <name type="scientific">Cucurbita argyrosperma subsp. sororia</name>
    <dbReference type="NCBI Taxonomy" id="37648"/>
    <lineage>
        <taxon>Eukaryota</taxon>
        <taxon>Viridiplantae</taxon>
        <taxon>Streptophyta</taxon>
        <taxon>Embryophyta</taxon>
        <taxon>Tracheophyta</taxon>
        <taxon>Spermatophyta</taxon>
        <taxon>Magnoliopsida</taxon>
        <taxon>eudicotyledons</taxon>
        <taxon>Gunneridae</taxon>
        <taxon>Pentapetalae</taxon>
        <taxon>rosids</taxon>
        <taxon>fabids</taxon>
        <taxon>Cucurbitales</taxon>
        <taxon>Cucurbitaceae</taxon>
        <taxon>Cucurbiteae</taxon>
        <taxon>Cucurbita</taxon>
    </lineage>
</organism>
<feature type="compositionally biased region" description="Basic and acidic residues" evidence="1">
    <location>
        <begin position="158"/>
        <end position="172"/>
    </location>
</feature>
<feature type="region of interest" description="Disordered" evidence="1">
    <location>
        <begin position="158"/>
        <end position="185"/>
    </location>
</feature>
<evidence type="ECO:0000313" key="3">
    <source>
        <dbReference type="Proteomes" id="UP000685013"/>
    </source>
</evidence>
<keyword evidence="3" id="KW-1185">Reference proteome</keyword>
<dbReference type="EMBL" id="JAGKQH010000002">
    <property type="protein sequence ID" value="KAG6604978.1"/>
    <property type="molecule type" value="Genomic_DNA"/>
</dbReference>
<comment type="caution">
    <text evidence="2">The sequence shown here is derived from an EMBL/GenBank/DDBJ whole genome shotgun (WGS) entry which is preliminary data.</text>
</comment>
<accession>A0AAV6P292</accession>
<feature type="non-terminal residue" evidence="2">
    <location>
        <position position="1"/>
    </location>
</feature>
<sequence length="251" mass="27500">MQFDYKSSEEDGKERIIVVVIDLLGFDSAIVEVIGEFEGLVLAGLRKANIGANEFPDFGSELEEDVSPASSVLRSKDFGFLFVHLQIHSEDRFARENPSPAPIPPLTDGASSEISNRGHGFGFTDRPGGCRGGDWLDSEGERGETTAECLVGTGVGVRDREGVGERPSREEAASLLEGVDDGGHGDVRAEETAAMVEGKRGEMEKESVKGVKMMKRWRVNSWIPGCFIRYAVRVGSWDDYRGPFYLYLSLS</sequence>
<evidence type="ECO:0000256" key="1">
    <source>
        <dbReference type="SAM" id="MobiDB-lite"/>
    </source>
</evidence>
<evidence type="ECO:0000313" key="2">
    <source>
        <dbReference type="EMBL" id="KAG6604978.1"/>
    </source>
</evidence>
<name>A0AAV6P292_9ROSI</name>
<dbReference type="Proteomes" id="UP000685013">
    <property type="component" value="Chromosome 2"/>
</dbReference>
<proteinExistence type="predicted"/>
<protein>
    <submittedName>
        <fullName evidence="2">Uncharacterized protein</fullName>
    </submittedName>
</protein>
<reference evidence="2 3" key="1">
    <citation type="journal article" date="2021" name="Hortic Res">
        <title>The domestication of Cucurbita argyrosperma as revealed by the genome of its wild relative.</title>
        <authorList>
            <person name="Barrera-Redondo J."/>
            <person name="Sanchez-de la Vega G."/>
            <person name="Aguirre-Liguori J.A."/>
            <person name="Castellanos-Morales G."/>
            <person name="Gutierrez-Guerrero Y.T."/>
            <person name="Aguirre-Dugua X."/>
            <person name="Aguirre-Planter E."/>
            <person name="Tenaillon M.I."/>
            <person name="Lira-Saade R."/>
            <person name="Eguiarte L.E."/>
        </authorList>
    </citation>
    <scope>NUCLEOTIDE SEQUENCE [LARGE SCALE GENOMIC DNA]</scope>
    <source>
        <strain evidence="2">JBR-2021</strain>
    </source>
</reference>